<dbReference type="Proteomes" id="UP000251002">
    <property type="component" value="Unassembled WGS sequence"/>
</dbReference>
<comment type="caution">
    <text evidence="1">The sequence shown here is derived from an EMBL/GenBank/DDBJ whole genome shotgun (WGS) entry which is preliminary data.</text>
</comment>
<dbReference type="RefSeq" id="WP_112224793.1">
    <property type="nucleotide sequence ID" value="NZ_CP196859.1"/>
</dbReference>
<evidence type="ECO:0000313" key="1">
    <source>
        <dbReference type="EMBL" id="RAZ73603.1"/>
    </source>
</evidence>
<name>A0A365KKD9_9BACL</name>
<dbReference type="InterPro" id="IPR001387">
    <property type="entry name" value="Cro/C1-type_HTH"/>
</dbReference>
<protein>
    <submittedName>
        <fullName evidence="1">Uncharacterized protein</fullName>
    </submittedName>
</protein>
<gene>
    <name evidence="1" type="ORF">DP120_16835</name>
</gene>
<dbReference type="AlphaFoldDB" id="A0A365KKD9"/>
<dbReference type="GO" id="GO:0003677">
    <property type="term" value="F:DNA binding"/>
    <property type="evidence" value="ECO:0007669"/>
    <property type="project" value="InterPro"/>
</dbReference>
<dbReference type="EMBL" id="QLZR01000009">
    <property type="protein sequence ID" value="RAZ73603.1"/>
    <property type="molecule type" value="Genomic_DNA"/>
</dbReference>
<dbReference type="SUPFAM" id="SSF47413">
    <property type="entry name" value="lambda repressor-like DNA-binding domains"/>
    <property type="match status" value="1"/>
</dbReference>
<sequence length="176" mass="19793">MELKKSALAGPALERLIAASGMSGEEIAEKLNISPQHGSNIKNSRRNMQADIARESLNCFDNPAYSMDILYEFSGGYTSPVLRGKNIEDHRLAFWVNAKQEIAEGLEKLEVTSLAKPPSEMTALEMDGVIAMIDELIESKVHIDNFLMRVQVEYEVSIKDRLKSLKPRWKAKGWLQ</sequence>
<evidence type="ECO:0000313" key="2">
    <source>
        <dbReference type="Proteomes" id="UP000251002"/>
    </source>
</evidence>
<dbReference type="InterPro" id="IPR010982">
    <property type="entry name" value="Lambda_DNA-bd_dom_sf"/>
</dbReference>
<proteinExistence type="predicted"/>
<accession>A0A365KKD9</accession>
<dbReference type="Gene3D" id="1.10.260.40">
    <property type="entry name" value="lambda repressor-like DNA-binding domains"/>
    <property type="match status" value="1"/>
</dbReference>
<reference evidence="1 2" key="1">
    <citation type="submission" date="2018-06" db="EMBL/GenBank/DDBJ databases">
        <title>The draft genome sequences of strains SCU63 and S1.</title>
        <authorList>
            <person name="Gan L."/>
        </authorList>
    </citation>
    <scope>NUCLEOTIDE SEQUENCE [LARGE SCALE GENOMIC DNA]</scope>
    <source>
        <strain evidence="1 2">SCU63</strain>
    </source>
</reference>
<organism evidence="1 2">
    <name type="scientific">Planococcus halotolerans</name>
    <dbReference type="NCBI Taxonomy" id="2233542"/>
    <lineage>
        <taxon>Bacteria</taxon>
        <taxon>Bacillati</taxon>
        <taxon>Bacillota</taxon>
        <taxon>Bacilli</taxon>
        <taxon>Bacillales</taxon>
        <taxon>Caryophanaceae</taxon>
        <taxon>Planococcus</taxon>
    </lineage>
</organism>
<keyword evidence="2" id="KW-1185">Reference proteome</keyword>
<dbReference type="CDD" id="cd00093">
    <property type="entry name" value="HTH_XRE"/>
    <property type="match status" value="1"/>
</dbReference>